<evidence type="ECO:0000313" key="4">
    <source>
        <dbReference type="EMBL" id="KAG2176120.1"/>
    </source>
</evidence>
<evidence type="ECO:0000256" key="2">
    <source>
        <dbReference type="ARBA" id="ARBA00023043"/>
    </source>
</evidence>
<dbReference type="SMART" id="SM00248">
    <property type="entry name" value="ANK"/>
    <property type="match status" value="3"/>
</dbReference>
<comment type="caution">
    <text evidence="4">The sequence shown here is derived from an EMBL/GenBank/DDBJ whole genome shotgun (WGS) entry which is preliminary data.</text>
</comment>
<dbReference type="InterPro" id="IPR036770">
    <property type="entry name" value="Ankyrin_rpt-contain_sf"/>
</dbReference>
<dbReference type="PRINTS" id="PR01415">
    <property type="entry name" value="ANKYRIN"/>
</dbReference>
<dbReference type="AlphaFoldDB" id="A0A8H7UAW1"/>
<keyword evidence="5" id="KW-1185">Reference proteome</keyword>
<dbReference type="Gene3D" id="1.25.40.20">
    <property type="entry name" value="Ankyrin repeat-containing domain"/>
    <property type="match status" value="1"/>
</dbReference>
<sequence length="196" mass="21698">MAPTNTPSIQLANIWTAAGDGQRDRVKELVDAGTDVDSHDDFGYTPMHAAASYGQLEMIEYLISAGGNINVADFDGDTPLFVVETPEVARFLIERGADPSHKNSEGITAAMNAMTEGWREVAEEIAKTTGETLTEEPEDNDLAHVAMGDDDEHDEFMQQVHNVMQRTEEGQNRDDQLRGLVSQMVMRQIQEDKTEK</sequence>
<evidence type="ECO:0000313" key="5">
    <source>
        <dbReference type="Proteomes" id="UP000654370"/>
    </source>
</evidence>
<dbReference type="EMBL" id="JAEPQZ010000010">
    <property type="protein sequence ID" value="KAG2176120.1"/>
    <property type="molecule type" value="Genomic_DNA"/>
</dbReference>
<name>A0A8H7UAW1_MORIS</name>
<keyword evidence="2 3" id="KW-0040">ANK repeat</keyword>
<gene>
    <name evidence="4" type="ORF">INT43_005353</name>
</gene>
<evidence type="ECO:0008006" key="6">
    <source>
        <dbReference type="Google" id="ProtNLM"/>
    </source>
</evidence>
<feature type="repeat" description="ANK" evidence="3">
    <location>
        <begin position="42"/>
        <end position="74"/>
    </location>
</feature>
<dbReference type="SUPFAM" id="SSF48403">
    <property type="entry name" value="Ankyrin repeat"/>
    <property type="match status" value="1"/>
</dbReference>
<dbReference type="InterPro" id="IPR002110">
    <property type="entry name" value="Ankyrin_rpt"/>
</dbReference>
<evidence type="ECO:0000256" key="3">
    <source>
        <dbReference type="PROSITE-ProRule" id="PRU00023"/>
    </source>
</evidence>
<dbReference type="Proteomes" id="UP000654370">
    <property type="component" value="Unassembled WGS sequence"/>
</dbReference>
<protein>
    <recommendedName>
        <fullName evidence="6">Ankyrin</fullName>
    </recommendedName>
</protein>
<reference evidence="4" key="1">
    <citation type="submission" date="2020-12" db="EMBL/GenBank/DDBJ databases">
        <title>Metabolic potential, ecology and presence of endohyphal bacteria is reflected in genomic diversity of Mucoromycotina.</title>
        <authorList>
            <person name="Muszewska A."/>
            <person name="Okrasinska A."/>
            <person name="Steczkiewicz K."/>
            <person name="Drgas O."/>
            <person name="Orlowska M."/>
            <person name="Perlinska-Lenart U."/>
            <person name="Aleksandrzak-Piekarczyk T."/>
            <person name="Szatraj K."/>
            <person name="Zielenkiewicz U."/>
            <person name="Pilsyk S."/>
            <person name="Malc E."/>
            <person name="Mieczkowski P."/>
            <person name="Kruszewska J.S."/>
            <person name="Biernat P."/>
            <person name="Pawlowska J."/>
        </authorList>
    </citation>
    <scope>NUCLEOTIDE SEQUENCE</scope>
    <source>
        <strain evidence="4">WA0000067209</strain>
    </source>
</reference>
<organism evidence="4 5">
    <name type="scientific">Mortierella isabellina</name>
    <name type="common">Filamentous fungus</name>
    <name type="synonym">Umbelopsis isabellina</name>
    <dbReference type="NCBI Taxonomy" id="91625"/>
    <lineage>
        <taxon>Eukaryota</taxon>
        <taxon>Fungi</taxon>
        <taxon>Fungi incertae sedis</taxon>
        <taxon>Mucoromycota</taxon>
        <taxon>Mucoromycotina</taxon>
        <taxon>Umbelopsidomycetes</taxon>
        <taxon>Umbelopsidales</taxon>
        <taxon>Umbelopsidaceae</taxon>
        <taxon>Umbelopsis</taxon>
    </lineage>
</organism>
<proteinExistence type="predicted"/>
<accession>A0A8H7UAW1</accession>
<dbReference type="PANTHER" id="PTHR24171">
    <property type="entry name" value="ANKYRIN REPEAT DOMAIN-CONTAINING PROTEIN 39-RELATED"/>
    <property type="match status" value="1"/>
</dbReference>
<evidence type="ECO:0000256" key="1">
    <source>
        <dbReference type="ARBA" id="ARBA00022737"/>
    </source>
</evidence>
<dbReference type="Pfam" id="PF12796">
    <property type="entry name" value="Ank_2"/>
    <property type="match status" value="1"/>
</dbReference>
<dbReference type="PROSITE" id="PS50297">
    <property type="entry name" value="ANK_REP_REGION"/>
    <property type="match status" value="1"/>
</dbReference>
<keyword evidence="1" id="KW-0677">Repeat</keyword>
<dbReference type="PROSITE" id="PS50088">
    <property type="entry name" value="ANK_REPEAT"/>
    <property type="match status" value="1"/>
</dbReference>
<dbReference type="OrthoDB" id="19174at2759"/>